<dbReference type="PROSITE" id="PS50158">
    <property type="entry name" value="ZF_CCHC"/>
    <property type="match status" value="1"/>
</dbReference>
<evidence type="ECO:0000256" key="6">
    <source>
        <dbReference type="SAM" id="MobiDB-lite"/>
    </source>
</evidence>
<accession>A0A6A7C1P3</accession>
<gene>
    <name evidence="5" type="primary">AIM11</name>
    <name evidence="8" type="ORF">K470DRAFT_276147</name>
</gene>
<feature type="domain" description="CCHC-type" evidence="7">
    <location>
        <begin position="258"/>
        <end position="271"/>
    </location>
</feature>
<dbReference type="GO" id="GO:0005739">
    <property type="term" value="C:mitochondrion"/>
    <property type="evidence" value="ECO:0007669"/>
    <property type="project" value="TreeGrafter"/>
</dbReference>
<dbReference type="GO" id="GO:0016020">
    <property type="term" value="C:membrane"/>
    <property type="evidence" value="ECO:0007669"/>
    <property type="project" value="UniProtKB-SubCell"/>
</dbReference>
<evidence type="ECO:0000313" key="8">
    <source>
        <dbReference type="EMBL" id="KAF2861496.1"/>
    </source>
</evidence>
<reference evidence="8" key="1">
    <citation type="journal article" date="2020" name="Stud. Mycol.">
        <title>101 Dothideomycetes genomes: a test case for predicting lifestyles and emergence of pathogens.</title>
        <authorList>
            <person name="Haridas S."/>
            <person name="Albert R."/>
            <person name="Binder M."/>
            <person name="Bloem J."/>
            <person name="Labutti K."/>
            <person name="Salamov A."/>
            <person name="Andreopoulos B."/>
            <person name="Baker S."/>
            <person name="Barry K."/>
            <person name="Bills G."/>
            <person name="Bluhm B."/>
            <person name="Cannon C."/>
            <person name="Castanera R."/>
            <person name="Culley D."/>
            <person name="Daum C."/>
            <person name="Ezra D."/>
            <person name="Gonzalez J."/>
            <person name="Henrissat B."/>
            <person name="Kuo A."/>
            <person name="Liang C."/>
            <person name="Lipzen A."/>
            <person name="Lutzoni F."/>
            <person name="Magnuson J."/>
            <person name="Mondo S."/>
            <person name="Nolan M."/>
            <person name="Ohm R."/>
            <person name="Pangilinan J."/>
            <person name="Park H.-J."/>
            <person name="Ramirez L."/>
            <person name="Alfaro M."/>
            <person name="Sun H."/>
            <person name="Tritt A."/>
            <person name="Yoshinaga Y."/>
            <person name="Zwiers L.-H."/>
            <person name="Turgeon B."/>
            <person name="Goodwin S."/>
            <person name="Spatafora J."/>
            <person name="Crous P."/>
            <person name="Grigoriev I."/>
        </authorList>
    </citation>
    <scope>NUCLEOTIDE SEQUENCE</scope>
    <source>
        <strain evidence="8">CBS 480.64</strain>
    </source>
</reference>
<keyword evidence="1" id="KW-0812">Transmembrane</keyword>
<keyword evidence="4" id="KW-0479">Metal-binding</keyword>
<dbReference type="Proteomes" id="UP000799421">
    <property type="component" value="Unassembled WGS sequence"/>
</dbReference>
<evidence type="ECO:0000256" key="5">
    <source>
        <dbReference type="RuleBase" id="RU367098"/>
    </source>
</evidence>
<organism evidence="8 9">
    <name type="scientific">Piedraia hortae CBS 480.64</name>
    <dbReference type="NCBI Taxonomy" id="1314780"/>
    <lineage>
        <taxon>Eukaryota</taxon>
        <taxon>Fungi</taxon>
        <taxon>Dikarya</taxon>
        <taxon>Ascomycota</taxon>
        <taxon>Pezizomycotina</taxon>
        <taxon>Dothideomycetes</taxon>
        <taxon>Dothideomycetidae</taxon>
        <taxon>Capnodiales</taxon>
        <taxon>Piedraiaceae</taxon>
        <taxon>Piedraia</taxon>
    </lineage>
</organism>
<comment type="similarity">
    <text evidence="5">Belongs to the AIM11 family.</text>
</comment>
<keyword evidence="4" id="KW-0862">Zinc</keyword>
<evidence type="ECO:0000259" key="7">
    <source>
        <dbReference type="PROSITE" id="PS50158"/>
    </source>
</evidence>
<keyword evidence="4" id="KW-0863">Zinc-finger</keyword>
<name>A0A6A7C1P3_9PEZI</name>
<keyword evidence="3" id="KW-0472">Membrane</keyword>
<dbReference type="InterPro" id="IPR001878">
    <property type="entry name" value="Znf_CCHC"/>
</dbReference>
<sequence>MCGFWALLEPGDVRAQRRNGNLESLSCQLSQPLSQQPPSQAPHPKQPPDGLLSPAARRDRQNNAFYTGVAGTVFSALLTRRVIRAKRLPFPSTSTSGVNSEAPGVGASKAHVPNIKVLSGIDAIQALGLATLNVCSIATLIFGAVAKIFDLAEVEDLRHLVRRGVGYDVYGGDAKGDEEVEQWLESLLKEGGISKEGIESKLRELEREERKSKGAPSPEPVRIVEQLHHSETGKLRPTQDSANPYVNGTKKWDGRTLCTRCGQVGHTAVNCLYAPLKEREQSILRQMVERRR</sequence>
<evidence type="ECO:0000313" key="9">
    <source>
        <dbReference type="Proteomes" id="UP000799421"/>
    </source>
</evidence>
<dbReference type="AlphaFoldDB" id="A0A6A7C1P3"/>
<protein>
    <recommendedName>
        <fullName evidence="5">Altered inheritance of mitochondria protein 11</fullName>
    </recommendedName>
</protein>
<dbReference type="OrthoDB" id="3558022at2759"/>
<evidence type="ECO:0000256" key="2">
    <source>
        <dbReference type="ARBA" id="ARBA00022989"/>
    </source>
</evidence>
<dbReference type="GO" id="GO:0003676">
    <property type="term" value="F:nucleic acid binding"/>
    <property type="evidence" value="ECO:0007669"/>
    <property type="project" value="InterPro"/>
</dbReference>
<feature type="compositionally biased region" description="Low complexity" evidence="6">
    <location>
        <begin position="28"/>
        <end position="38"/>
    </location>
</feature>
<evidence type="ECO:0000256" key="1">
    <source>
        <dbReference type="ARBA" id="ARBA00022692"/>
    </source>
</evidence>
<proteinExistence type="inferred from homology"/>
<keyword evidence="9" id="KW-1185">Reference proteome</keyword>
<evidence type="ECO:0000256" key="4">
    <source>
        <dbReference type="PROSITE-ProRule" id="PRU00047"/>
    </source>
</evidence>
<feature type="region of interest" description="Disordered" evidence="6">
    <location>
        <begin position="28"/>
        <end position="55"/>
    </location>
</feature>
<dbReference type="PANTHER" id="PTHR39136">
    <property type="entry name" value="ALTERED INHERITANCE OF MITOCHONDRIA PROTEIN 11"/>
    <property type="match status" value="1"/>
</dbReference>
<dbReference type="InterPro" id="IPR038814">
    <property type="entry name" value="AIM11"/>
</dbReference>
<comment type="subcellular location">
    <subcellularLocation>
        <location evidence="5">Membrane</location>
        <topology evidence="5">Multi-pass membrane protein</topology>
    </subcellularLocation>
</comment>
<evidence type="ECO:0000256" key="3">
    <source>
        <dbReference type="ARBA" id="ARBA00023136"/>
    </source>
</evidence>
<dbReference type="EMBL" id="MU005972">
    <property type="protein sequence ID" value="KAF2861496.1"/>
    <property type="molecule type" value="Genomic_DNA"/>
</dbReference>
<keyword evidence="2" id="KW-1133">Transmembrane helix</keyword>
<dbReference type="GO" id="GO:0008270">
    <property type="term" value="F:zinc ion binding"/>
    <property type="evidence" value="ECO:0007669"/>
    <property type="project" value="UniProtKB-KW"/>
</dbReference>
<dbReference type="PANTHER" id="PTHR39136:SF1">
    <property type="entry name" value="ALTERED INHERITANCE OF MITOCHONDRIA PROTEIN 11"/>
    <property type="match status" value="1"/>
</dbReference>